<evidence type="ECO:0000313" key="2">
    <source>
        <dbReference type="EMBL" id="KGQ31232.1"/>
    </source>
</evidence>
<evidence type="ECO:0000256" key="1">
    <source>
        <dbReference type="SAM" id="MobiDB-lite"/>
    </source>
</evidence>
<comment type="caution">
    <text evidence="2">The sequence shown here is derived from an EMBL/GenBank/DDBJ whole genome shotgun (WGS) entry which is preliminary data.</text>
</comment>
<dbReference type="EMBL" id="JPXY01000035">
    <property type="protein sequence ID" value="KGQ31232.1"/>
    <property type="molecule type" value="Genomic_DNA"/>
</dbReference>
<dbReference type="AlphaFoldDB" id="A0A0A2XJV6"/>
<dbReference type="RefSeq" id="WP_039135914.1">
    <property type="nucleotide sequence ID" value="NZ_JPXY01000035.1"/>
</dbReference>
<reference evidence="2 3" key="1">
    <citation type="submission" date="2014-08" db="EMBL/GenBank/DDBJ databases">
        <title>Chaperone-usher fimbriae in a diverse selection of Gallibacterium genomes.</title>
        <authorList>
            <person name="Kudirkiene E."/>
            <person name="Bager R.J."/>
            <person name="Johnson T.J."/>
            <person name="Bojesen A.M."/>
        </authorList>
    </citation>
    <scope>NUCLEOTIDE SEQUENCE [LARGE SCALE GENOMIC DNA]</scope>
    <source>
        <strain evidence="2 3">CCM5976</strain>
    </source>
</reference>
<feature type="region of interest" description="Disordered" evidence="1">
    <location>
        <begin position="46"/>
        <end position="67"/>
    </location>
</feature>
<sequence>MTEKVGLTAESIKSLKRTVKLLSLPKEKKTKLLKMALKQIKDEAKEHIKKQETPDGKKWAERRSGSNKKMYRRRGTLLNIIKNDGNEAKLGYRGKKNQLISIVQHYGQEMTVSVNARTLEKLRRQLASQSDPCSTAQARKLKSLGYKIKNKKGKEVSPSIKSIQARLTKGQAGLIARILKNKNEGDKKGTPARPALNTDTQHNAEILTEVVEKVLKI</sequence>
<name>A0A0A2XJV6_9PAST</name>
<evidence type="ECO:0000313" key="3">
    <source>
        <dbReference type="Proteomes" id="UP000030418"/>
    </source>
</evidence>
<protein>
    <submittedName>
        <fullName evidence="2">Phage virion morphogeneis protein</fullName>
    </submittedName>
</protein>
<accession>A0A0A2XJV6</accession>
<proteinExistence type="predicted"/>
<gene>
    <name evidence="2" type="ORF">P375_08120</name>
</gene>
<feature type="compositionally biased region" description="Basic and acidic residues" evidence="1">
    <location>
        <begin position="46"/>
        <end position="64"/>
    </location>
</feature>
<dbReference type="Proteomes" id="UP000030418">
    <property type="component" value="Unassembled WGS sequence"/>
</dbReference>
<keyword evidence="3" id="KW-1185">Reference proteome</keyword>
<organism evidence="2 3">
    <name type="scientific">Gallibacterium genomosp. 2</name>
    <dbReference type="NCBI Taxonomy" id="155517"/>
    <lineage>
        <taxon>Bacteria</taxon>
        <taxon>Pseudomonadati</taxon>
        <taxon>Pseudomonadota</taxon>
        <taxon>Gammaproteobacteria</taxon>
        <taxon>Pasteurellales</taxon>
        <taxon>Pasteurellaceae</taxon>
        <taxon>Gallibacterium</taxon>
    </lineage>
</organism>